<evidence type="ECO:0000313" key="2">
    <source>
        <dbReference type="Proteomes" id="UP001597532"/>
    </source>
</evidence>
<name>A0ABW5VF04_9FLAO</name>
<sequence length="39" mass="4636">MLLHSFATHLLEAGTSLWYIQKLQDHSRKTNYRGIHKLQ</sequence>
<dbReference type="InterPro" id="IPR011010">
    <property type="entry name" value="DNA_brk_join_enz"/>
</dbReference>
<proteinExistence type="predicted"/>
<reference evidence="2" key="1">
    <citation type="journal article" date="2019" name="Int. J. Syst. Evol. Microbiol.">
        <title>The Global Catalogue of Microorganisms (GCM) 10K type strain sequencing project: providing services to taxonomists for standard genome sequencing and annotation.</title>
        <authorList>
            <consortium name="The Broad Institute Genomics Platform"/>
            <consortium name="The Broad Institute Genome Sequencing Center for Infectious Disease"/>
            <person name="Wu L."/>
            <person name="Ma J."/>
        </authorList>
    </citation>
    <scope>NUCLEOTIDE SEQUENCE [LARGE SCALE GENOMIC DNA]</scope>
    <source>
        <strain evidence="2">KCTC 52924</strain>
    </source>
</reference>
<protein>
    <submittedName>
        <fullName evidence="1">Uncharacterized protein</fullName>
    </submittedName>
</protein>
<dbReference type="SUPFAM" id="SSF56349">
    <property type="entry name" value="DNA breaking-rejoining enzymes"/>
    <property type="match status" value="1"/>
</dbReference>
<dbReference type="EMBL" id="JBHUOK010000005">
    <property type="protein sequence ID" value="MFD2788813.1"/>
    <property type="molecule type" value="Genomic_DNA"/>
</dbReference>
<keyword evidence="2" id="KW-1185">Reference proteome</keyword>
<comment type="caution">
    <text evidence="1">The sequence shown here is derived from an EMBL/GenBank/DDBJ whole genome shotgun (WGS) entry which is preliminary data.</text>
</comment>
<evidence type="ECO:0000313" key="1">
    <source>
        <dbReference type="EMBL" id="MFD2788813.1"/>
    </source>
</evidence>
<organism evidence="1 2">
    <name type="scientific">Arenibacter antarcticus</name>
    <dbReference type="NCBI Taxonomy" id="2040469"/>
    <lineage>
        <taxon>Bacteria</taxon>
        <taxon>Pseudomonadati</taxon>
        <taxon>Bacteroidota</taxon>
        <taxon>Flavobacteriia</taxon>
        <taxon>Flavobacteriales</taxon>
        <taxon>Flavobacteriaceae</taxon>
        <taxon>Arenibacter</taxon>
    </lineage>
</organism>
<accession>A0ABW5VF04</accession>
<dbReference type="RefSeq" id="WP_251808810.1">
    <property type="nucleotide sequence ID" value="NZ_CP166679.1"/>
</dbReference>
<gene>
    <name evidence="1" type="ORF">ACFS1K_03450</name>
</gene>
<dbReference type="Proteomes" id="UP001597532">
    <property type="component" value="Unassembled WGS sequence"/>
</dbReference>